<gene>
    <name evidence="2" type="ORF">XBW1_4716</name>
</gene>
<evidence type="ECO:0000313" key="2">
    <source>
        <dbReference type="EMBL" id="CDM92059.1"/>
    </source>
</evidence>
<dbReference type="AlphaFoldDB" id="A0A0B6XGM5"/>
<keyword evidence="1" id="KW-0472">Membrane</keyword>
<evidence type="ECO:0000313" key="3">
    <source>
        <dbReference type="Proteomes" id="UP000032930"/>
    </source>
</evidence>
<evidence type="ECO:0000256" key="1">
    <source>
        <dbReference type="SAM" id="Phobius"/>
    </source>
</evidence>
<organism evidence="2 3">
    <name type="scientific">Xenorhabdus bovienii</name>
    <name type="common">Xenorhabdus nematophila subsp. bovienii</name>
    <dbReference type="NCBI Taxonomy" id="40576"/>
    <lineage>
        <taxon>Bacteria</taxon>
        <taxon>Pseudomonadati</taxon>
        <taxon>Pseudomonadota</taxon>
        <taxon>Gammaproteobacteria</taxon>
        <taxon>Enterobacterales</taxon>
        <taxon>Morganellaceae</taxon>
        <taxon>Xenorhabdus</taxon>
    </lineage>
</organism>
<feature type="transmembrane region" description="Helical" evidence="1">
    <location>
        <begin position="35"/>
        <end position="52"/>
    </location>
</feature>
<dbReference type="Proteomes" id="UP000032930">
    <property type="component" value="Chromosome"/>
</dbReference>
<proteinExistence type="predicted"/>
<dbReference type="EMBL" id="FO818637">
    <property type="protein sequence ID" value="CDM92059.1"/>
    <property type="molecule type" value="Genomic_DNA"/>
</dbReference>
<keyword evidence="1" id="KW-1133">Transmembrane helix</keyword>
<protein>
    <submittedName>
        <fullName evidence="2">Uncharacterized protein</fullName>
    </submittedName>
</protein>
<sequence length="53" mass="6334">MVLCRLSQGMTWCYHGLSLFANSTHYHYKKFRNMLILYIILIFPIIFKLPLLA</sequence>
<dbReference type="KEGG" id="xbv:XBW1_4716"/>
<keyword evidence="1" id="KW-0812">Transmembrane</keyword>
<accession>A0A0B6XGM5</accession>
<name>A0A0B6XGM5_XENBV</name>
<reference evidence="2 3" key="1">
    <citation type="submission" date="2014-02" db="EMBL/GenBank/DDBJ databases">
        <authorList>
            <person name="Genoscope - CEA"/>
        </authorList>
    </citation>
    <scope>NUCLEOTIDE SEQUENCE [LARGE SCALE GENOMIC DNA]</scope>
    <source>
        <strain evidence="2 3">CS03</strain>
    </source>
</reference>